<feature type="domain" description="AAA" evidence="2">
    <location>
        <begin position="117"/>
        <end position="242"/>
    </location>
</feature>
<dbReference type="AlphaFoldDB" id="F2NWB7"/>
<organism evidence="3 4">
    <name type="scientific">Treponema succinifaciens (strain ATCC 33096 / DSM 2489 / 6091)</name>
    <dbReference type="NCBI Taxonomy" id="869209"/>
    <lineage>
        <taxon>Bacteria</taxon>
        <taxon>Pseudomonadati</taxon>
        <taxon>Spirochaetota</taxon>
        <taxon>Spirochaetia</taxon>
        <taxon>Spirochaetales</taxon>
        <taxon>Treponemataceae</taxon>
        <taxon>Treponema</taxon>
    </lineage>
</organism>
<evidence type="ECO:0000256" key="1">
    <source>
        <dbReference type="SAM" id="Coils"/>
    </source>
</evidence>
<gene>
    <name evidence="3" type="ordered locus">Tresu_2169</name>
</gene>
<dbReference type="eggNOG" id="COG1373">
    <property type="taxonomic scope" value="Bacteria"/>
</dbReference>
<dbReference type="InterPro" id="IPR027417">
    <property type="entry name" value="P-loop_NTPase"/>
</dbReference>
<name>F2NWB7_TRES6</name>
<proteinExistence type="predicted"/>
<dbReference type="PANTHER" id="PTHR33295">
    <property type="entry name" value="ATPASE"/>
    <property type="match status" value="1"/>
</dbReference>
<sequence>MESLPAGGITAKTIKGKKYLYYQWTENGRQFSRTVKEKEAELLKAQIEERKFLQEKLKEMRNSKIPVSSAMIKKVNAYNCDVRIGESLKIFAASVSSYKKRYIYEVIKNFIYNETHDKVFILYGLRRTGKTTLVRQIIYNMLESNFSKSVFIQINSNNTLSDVNKDLKVLEAKGYKYVFIDEVTLMDDFIDGAALFSDVFATSGMKIVLSGTDSLGFIFSEDEQLYDRCILLHTTFIPFREFYDVLGIQSIDEYIKYGGTMSRSGENYNNLIFGTKQSTDEYVNTAIARNIQHSLKNYQYEDHFRNLYELYEKHELTNVINRIVEDMNHRFTIDVLTRDFKSHDFGLAQRNVRNDRNNPTDILDTVNKPKFLKNLMKALEILNKQNQTVEIKDVHRKEIKEYLDMLDLTCDIPVVSMTDLNNRVFFTVFTQPGLRYSQAESLIKSLMMDDIFKNISAIDRKRITDKILDDVKGRILEEIVLLETKKANPEKDIFKLKFAVGEFDMVVYDSENVNCKIYEIKHSKEISKEQYHHLVDTRKCEQTEFRYGKILSKVVLYRGKNSETEEGILYRNVEEYLLELGKH</sequence>
<dbReference type="HOGENOM" id="CLU_456273_0_0_12"/>
<evidence type="ECO:0000259" key="2">
    <source>
        <dbReference type="Pfam" id="PF13173"/>
    </source>
</evidence>
<evidence type="ECO:0000313" key="3">
    <source>
        <dbReference type="EMBL" id="AEB15038.1"/>
    </source>
</evidence>
<dbReference type="Gene3D" id="3.40.50.300">
    <property type="entry name" value="P-loop containing nucleotide triphosphate hydrolases"/>
    <property type="match status" value="1"/>
</dbReference>
<keyword evidence="4" id="KW-1185">Reference proteome</keyword>
<dbReference type="Proteomes" id="UP000006852">
    <property type="component" value="Chromosome"/>
</dbReference>
<dbReference type="PANTHER" id="PTHR33295:SF18">
    <property type="entry name" value="AAA+ ATPASE DOMAIN-CONTAINING PROTEIN"/>
    <property type="match status" value="1"/>
</dbReference>
<reference evidence="4" key="2">
    <citation type="submission" date="2011-04" db="EMBL/GenBank/DDBJ databases">
        <title>The complete genome of chromosome of Treponema succinifaciens DSM 2489.</title>
        <authorList>
            <person name="Lucas S."/>
            <person name="Copeland A."/>
            <person name="Lapidus A."/>
            <person name="Bruce D."/>
            <person name="Goodwin L."/>
            <person name="Pitluck S."/>
            <person name="Peters L."/>
            <person name="Kyrpides N."/>
            <person name="Mavromatis K."/>
            <person name="Ivanova N."/>
            <person name="Ovchinnikova G."/>
            <person name="Teshima H."/>
            <person name="Detter J.C."/>
            <person name="Tapia R."/>
            <person name="Han C."/>
            <person name="Land M."/>
            <person name="Hauser L."/>
            <person name="Markowitz V."/>
            <person name="Cheng J.-F."/>
            <person name="Hugenholtz P."/>
            <person name="Woyke T."/>
            <person name="Wu D."/>
            <person name="Gronow S."/>
            <person name="Wellnitz S."/>
            <person name="Brambilla E."/>
            <person name="Klenk H.-P."/>
            <person name="Eisen J.A."/>
        </authorList>
    </citation>
    <scope>NUCLEOTIDE SEQUENCE [LARGE SCALE GENOMIC DNA]</scope>
    <source>
        <strain evidence="4">ATCC 33096 / DSM 2489 / 6091</strain>
    </source>
</reference>
<keyword evidence="1" id="KW-0175">Coiled coil</keyword>
<reference evidence="3 4" key="1">
    <citation type="journal article" date="2011" name="Stand. Genomic Sci.">
        <title>Complete genome sequence of Treponema succinifaciens type strain (6091).</title>
        <authorList>
            <person name="Han C."/>
            <person name="Gronow S."/>
            <person name="Teshima H."/>
            <person name="Lapidus A."/>
            <person name="Nolan M."/>
            <person name="Lucas S."/>
            <person name="Hammon N."/>
            <person name="Deshpande S."/>
            <person name="Cheng J.F."/>
            <person name="Zeytun A."/>
            <person name="Tapia R."/>
            <person name="Goodwin L."/>
            <person name="Pitluck S."/>
            <person name="Liolios K."/>
            <person name="Pagani I."/>
            <person name="Ivanova N."/>
            <person name="Mavromatis K."/>
            <person name="Mikhailova N."/>
            <person name="Huntemann M."/>
            <person name="Pati A."/>
            <person name="Chen A."/>
            <person name="Palaniappan K."/>
            <person name="Land M."/>
            <person name="Hauser L."/>
            <person name="Brambilla E.M."/>
            <person name="Rohde M."/>
            <person name="Goker M."/>
            <person name="Woyke T."/>
            <person name="Bristow J."/>
            <person name="Eisen J.A."/>
            <person name="Markowitz V."/>
            <person name="Hugenholtz P."/>
            <person name="Kyrpides N.C."/>
            <person name="Klenk H.P."/>
            <person name="Detter J.C."/>
        </authorList>
    </citation>
    <scope>NUCLEOTIDE SEQUENCE [LARGE SCALE GENOMIC DNA]</scope>
    <source>
        <strain evidence="4">ATCC 33096 / DSM 2489 / 6091</strain>
    </source>
</reference>
<dbReference type="KEGG" id="tsu:Tresu_2169"/>
<dbReference type="InterPro" id="IPR041682">
    <property type="entry name" value="AAA_14"/>
</dbReference>
<dbReference type="STRING" id="869209.Tresu_2169"/>
<feature type="coiled-coil region" evidence="1">
    <location>
        <begin position="35"/>
        <end position="63"/>
    </location>
</feature>
<accession>F2NWB7</accession>
<protein>
    <recommendedName>
        <fullName evidence="2">AAA domain-containing protein</fullName>
    </recommendedName>
</protein>
<evidence type="ECO:0000313" key="4">
    <source>
        <dbReference type="Proteomes" id="UP000006852"/>
    </source>
</evidence>
<dbReference type="SUPFAM" id="SSF52540">
    <property type="entry name" value="P-loop containing nucleoside triphosphate hydrolases"/>
    <property type="match status" value="2"/>
</dbReference>
<dbReference type="Pfam" id="PF13173">
    <property type="entry name" value="AAA_14"/>
    <property type="match status" value="1"/>
</dbReference>
<dbReference type="EMBL" id="CP002631">
    <property type="protein sequence ID" value="AEB15038.1"/>
    <property type="molecule type" value="Genomic_DNA"/>
</dbReference>